<dbReference type="KEGG" id="nfl:COO91_00049"/>
<name>A0A2K8SFM2_9NOSO</name>
<keyword evidence="3" id="KW-0605">Phycobilisome</keyword>
<proteinExistence type="inferred from homology"/>
<accession>A0A2K8SFM2</accession>
<organism evidence="5 6">
    <name type="scientific">Nostoc flagelliforme CCNUN1</name>
    <dbReference type="NCBI Taxonomy" id="2038116"/>
    <lineage>
        <taxon>Bacteria</taxon>
        <taxon>Bacillati</taxon>
        <taxon>Cyanobacteriota</taxon>
        <taxon>Cyanophyceae</taxon>
        <taxon>Nostocales</taxon>
        <taxon>Nostocaceae</taxon>
        <taxon>Nostoc</taxon>
    </lineage>
</organism>
<evidence type="ECO:0000313" key="5">
    <source>
        <dbReference type="EMBL" id="AUB34236.1"/>
    </source>
</evidence>
<dbReference type="OrthoDB" id="434212at2"/>
<evidence type="ECO:0000256" key="2">
    <source>
        <dbReference type="ARBA" id="ARBA00022549"/>
    </source>
</evidence>
<evidence type="ECO:0000256" key="3">
    <source>
        <dbReference type="ARBA" id="ARBA00022738"/>
    </source>
</evidence>
<gene>
    <name evidence="5" type="ORF">COO91_00049</name>
</gene>
<dbReference type="Proteomes" id="UP000232003">
    <property type="component" value="Chromosome"/>
</dbReference>
<dbReference type="GO" id="GO:0030089">
    <property type="term" value="C:phycobilisome"/>
    <property type="evidence" value="ECO:0007669"/>
    <property type="project" value="UniProtKB-KW"/>
</dbReference>
<reference evidence="5 6" key="1">
    <citation type="submission" date="2017-11" db="EMBL/GenBank/DDBJ databases">
        <title>Complete genome of a free-living desiccation-tolerant cyanobacterium and its photosynthetic adaptation to extreme terrestrial habitat.</title>
        <authorList>
            <person name="Shang J."/>
        </authorList>
    </citation>
    <scope>NUCLEOTIDE SEQUENCE [LARGE SCALE GENOMIC DNA]</scope>
    <source>
        <strain evidence="5 6">CCNUN1</strain>
    </source>
</reference>
<dbReference type="Gene3D" id="1.25.10.10">
    <property type="entry name" value="Leucine-rich Repeat Variant"/>
    <property type="match status" value="1"/>
</dbReference>
<dbReference type="GO" id="GO:0016829">
    <property type="term" value="F:lyase activity"/>
    <property type="evidence" value="ECO:0007669"/>
    <property type="project" value="UniProtKB-KW"/>
</dbReference>
<keyword evidence="4" id="KW-0456">Lyase</keyword>
<sequence>MLIHREQAQLPKERRELYDSAINTLLHSWDKEKELNNYEVLQYLKQDDLRWFMARLAYWMHTQGGLGHKEGGMLIERDTLLEQLSEYIQDELGVKLREAEAEAKRFLDRIVRERAGLISHLGDGYYAFVHRTFQEYLTAEDICNRAKEQREIEPLLKEIHSHLHNPHWHEVILLLVAQLNGNKAAKVIETILNNNSEYEQWLYRDLLLAGRCLAEYPKCLRQKEENAKLVTEILTRLVKLETTDGLRVGRKTKQLIPEILLNLSGTIFAEEAIQLIKYYASPINDSNRILIYRLALGDHQEAVTNIFNLLKNKYFFEQTLNMLNTVVKYSNISDFLIQQLCSEFHGELGIAKGLRQLGYHDEYVDLTLIDDDYDEYWNDMAYEAHLQGEIEEAASIYSKIETLLSELRNNSEAAIDKLLRDWLDYEDYGVGEYVAKKLGEASSTYRLIELKLLEKLQDKSFWEYGNTILALGYLINPSQDIIDTLVSLLQNHEDKIVCVSAAKALIQLDIYHKIVLSQLLNLFRNPNRFDDFYEQDLSFNSQVFEALVQLGKTFDGVAPALSQWIEQHQDKEYLVNGIDALWTLVEGSTTSYER</sequence>
<dbReference type="InterPro" id="IPR011989">
    <property type="entry name" value="ARM-like"/>
</dbReference>
<keyword evidence="2" id="KW-0042">Antenna complex</keyword>
<evidence type="ECO:0000313" key="6">
    <source>
        <dbReference type="Proteomes" id="UP000232003"/>
    </source>
</evidence>
<dbReference type="AlphaFoldDB" id="A0A2K8SFM2"/>
<dbReference type="EMBL" id="CP024785">
    <property type="protein sequence ID" value="AUB34236.1"/>
    <property type="molecule type" value="Genomic_DNA"/>
</dbReference>
<evidence type="ECO:0000256" key="4">
    <source>
        <dbReference type="ARBA" id="ARBA00023239"/>
    </source>
</evidence>
<keyword evidence="6" id="KW-1185">Reference proteome</keyword>
<comment type="similarity">
    <text evidence="1">Belongs to the CpcE/RpcE/PecE family.</text>
</comment>
<protein>
    <submittedName>
        <fullName evidence="5">Armadillo-like helical</fullName>
    </submittedName>
</protein>
<dbReference type="RefSeq" id="WP_100896913.1">
    <property type="nucleotide sequence ID" value="NZ_CAWNNC010000001.1"/>
</dbReference>
<dbReference type="InterPro" id="IPR016024">
    <property type="entry name" value="ARM-type_fold"/>
</dbReference>
<dbReference type="SUPFAM" id="SSF48371">
    <property type="entry name" value="ARM repeat"/>
    <property type="match status" value="2"/>
</dbReference>
<evidence type="ECO:0000256" key="1">
    <source>
        <dbReference type="ARBA" id="ARBA00009299"/>
    </source>
</evidence>